<dbReference type="InterPro" id="IPR003333">
    <property type="entry name" value="CMAS"/>
</dbReference>
<evidence type="ECO:0000313" key="7">
    <source>
        <dbReference type="Proteomes" id="UP000093737"/>
    </source>
</evidence>
<keyword evidence="4" id="KW-0949">S-adenosyl-L-methionine</keyword>
<keyword evidence="3" id="KW-0808">Transferase</keyword>
<dbReference type="Pfam" id="PF02353">
    <property type="entry name" value="CMAS"/>
    <property type="match status" value="1"/>
</dbReference>
<evidence type="ECO:0000256" key="4">
    <source>
        <dbReference type="ARBA" id="ARBA00022691"/>
    </source>
</evidence>
<sequence length="405" mass="45432">MSLESETGATRTVARASGPGAYILKLMFACLERGRITIVTPSGQRIDHRSDAPGPEAVLIVHRWRAIRRLLTGGDLAFAEAYIEGDWSSPDLTLLIELAALNLEHIEQVVGGLLPVRLVNRLRHVLKANSKAGSRRNIAFHYDLGNDFYSLWLDPSMTYSSALYRQSGQTLETAQQARLQRVVELLDLGGGKEVLEIGCGWGNLAVVLGRHGARVTGITLSAEQLAHARNLVQKEKLDGTVALELQDYRDTQGTFDRIVSIEMFEAVGEKYWPTYFSILRERLKPGGKAVLQVITIDEKRFESYRSNADFIQRYIFPGGMLPTKTIMTELAKQAHLTLASVDSFGASYALTLAEWRRRFLKAWPMIEAIGFSHNFQRIWEYYLSYCEAGFRVGTIDVGLYVLEKD</sequence>
<dbReference type="GO" id="GO:0032259">
    <property type="term" value="P:methylation"/>
    <property type="evidence" value="ECO:0007669"/>
    <property type="project" value="UniProtKB-KW"/>
</dbReference>
<dbReference type="PANTHER" id="PTHR43667">
    <property type="entry name" value="CYCLOPROPANE-FATTY-ACYL-PHOSPHOLIPID SYNTHASE"/>
    <property type="match status" value="1"/>
</dbReference>
<gene>
    <name evidence="6" type="ORF">A8145_26475</name>
</gene>
<keyword evidence="2" id="KW-0489">Methyltransferase</keyword>
<dbReference type="PANTHER" id="PTHR43667:SF2">
    <property type="entry name" value="FATTY ACID C-METHYL TRANSFERASE"/>
    <property type="match status" value="1"/>
</dbReference>
<evidence type="ECO:0000313" key="6">
    <source>
        <dbReference type="EMBL" id="OBQ58356.1"/>
    </source>
</evidence>
<dbReference type="CDD" id="cd02440">
    <property type="entry name" value="AdoMet_MTases"/>
    <property type="match status" value="1"/>
</dbReference>
<comment type="caution">
    <text evidence="6">The sequence shown here is derived from an EMBL/GenBank/DDBJ whole genome shotgun (WGS) entry which is preliminary data.</text>
</comment>
<dbReference type="AlphaFoldDB" id="A0A6M7TWY6"/>
<comment type="similarity">
    <text evidence="1">Belongs to the CFA/CMAS family.</text>
</comment>
<organism evidence="6 7">
    <name type="scientific">Rhizobium loti</name>
    <name type="common">Mesorhizobium loti</name>
    <dbReference type="NCBI Taxonomy" id="381"/>
    <lineage>
        <taxon>Bacteria</taxon>
        <taxon>Pseudomonadati</taxon>
        <taxon>Pseudomonadota</taxon>
        <taxon>Alphaproteobacteria</taxon>
        <taxon>Hyphomicrobiales</taxon>
        <taxon>Phyllobacteriaceae</taxon>
        <taxon>Mesorhizobium</taxon>
    </lineage>
</organism>
<dbReference type="GO" id="GO:0008610">
    <property type="term" value="P:lipid biosynthetic process"/>
    <property type="evidence" value="ECO:0007669"/>
    <property type="project" value="InterPro"/>
</dbReference>
<dbReference type="InterPro" id="IPR050723">
    <property type="entry name" value="CFA/CMAS"/>
</dbReference>
<evidence type="ECO:0000256" key="5">
    <source>
        <dbReference type="ARBA" id="ARBA00023098"/>
    </source>
</evidence>
<dbReference type="EMBL" id="LYTK01000024">
    <property type="protein sequence ID" value="OBQ58356.1"/>
    <property type="molecule type" value="Genomic_DNA"/>
</dbReference>
<reference evidence="6 7" key="1">
    <citation type="submission" date="2016-05" db="EMBL/GenBank/DDBJ databases">
        <authorList>
            <person name="Ramsay J.P."/>
        </authorList>
    </citation>
    <scope>NUCLEOTIDE SEQUENCE [LARGE SCALE GENOMIC DNA]</scope>
    <source>
        <strain evidence="6 7">NZP2042</strain>
    </source>
</reference>
<evidence type="ECO:0000256" key="2">
    <source>
        <dbReference type="ARBA" id="ARBA00022603"/>
    </source>
</evidence>
<protein>
    <submittedName>
        <fullName evidence="6">Cyclopropane-fatty-acyl-phospholipid synthase</fullName>
    </submittedName>
</protein>
<evidence type="ECO:0000256" key="3">
    <source>
        <dbReference type="ARBA" id="ARBA00022679"/>
    </source>
</evidence>
<dbReference type="Proteomes" id="UP000093737">
    <property type="component" value="Unassembled WGS sequence"/>
</dbReference>
<proteinExistence type="inferred from homology"/>
<dbReference type="PIRSF" id="PIRSF003085">
    <property type="entry name" value="CMAS"/>
    <property type="match status" value="1"/>
</dbReference>
<dbReference type="InterPro" id="IPR029063">
    <property type="entry name" value="SAM-dependent_MTases_sf"/>
</dbReference>
<dbReference type="SUPFAM" id="SSF53335">
    <property type="entry name" value="S-adenosyl-L-methionine-dependent methyltransferases"/>
    <property type="match status" value="1"/>
</dbReference>
<accession>A0A6M7TWY6</accession>
<dbReference type="RefSeq" id="WP_056578310.1">
    <property type="nucleotide sequence ID" value="NZ_CP033334.1"/>
</dbReference>
<dbReference type="Gene3D" id="3.40.50.150">
    <property type="entry name" value="Vaccinia Virus protein VP39"/>
    <property type="match status" value="1"/>
</dbReference>
<keyword evidence="5" id="KW-0443">Lipid metabolism</keyword>
<name>A0A6M7TWY6_RHILI</name>
<evidence type="ECO:0000256" key="1">
    <source>
        <dbReference type="ARBA" id="ARBA00010815"/>
    </source>
</evidence>
<dbReference type="GO" id="GO:0008168">
    <property type="term" value="F:methyltransferase activity"/>
    <property type="evidence" value="ECO:0007669"/>
    <property type="project" value="UniProtKB-KW"/>
</dbReference>